<proteinExistence type="predicted"/>
<feature type="region of interest" description="Disordered" evidence="1">
    <location>
        <begin position="254"/>
        <end position="284"/>
    </location>
</feature>
<comment type="caution">
    <text evidence="2">The sequence shown here is derived from an EMBL/GenBank/DDBJ whole genome shotgun (WGS) entry which is preliminary data.</text>
</comment>
<accession>A0A812KLP9</accession>
<feature type="region of interest" description="Disordered" evidence="1">
    <location>
        <begin position="102"/>
        <end position="130"/>
    </location>
</feature>
<feature type="compositionally biased region" description="Basic and acidic residues" evidence="1">
    <location>
        <begin position="104"/>
        <end position="123"/>
    </location>
</feature>
<sequence length="515" mass="57857">MDLGAMTDAQVREWLRSLPNYQVLRLHELLQKDHARTANRGCVLGGLHAKIMSADAPATCATRTGSTAVPKVARVGMEPQAQVSHFLLQAIKSLHVSRGWGSSWKDRGHDKKGEGSQWWKKDDDPWDEDPNDMSGIDVRKCKKCKHNWSYVREGGELYIYSANRENLWDPYSKGSGGRWDLKEFANYIEPTLAKKKKKNRGKQRKVWWAKVKGWKDAGEPEFQPPSDEEEEDPGQEGQEQAEAVPFRQKDFQSFGGGLQRADQTSGFKWASSPPRQGRGQLNPSATSLPRALLYLDAGVFMRASPSQDAASTTCNFPSEKCNLACGSCDRAKKSNGVHGIVIRNVHEFSLSLELQQSLTLDEMPWRMGELPRAIHCLNVDKVLIVVMAYHQHWTSDLLTTCCCSRNQRKVAAQMLDEFLRLDSMANSTAVPDTETVACEVEVASRQQPRHQQLPDQHNVIISNVLDELYLRLGESRIEGFFAMAVHAGLHAFGADSAKEELPQPTRYRGILDVWS</sequence>
<gene>
    <name evidence="2" type="ORF">SNAT2548_LOCUS9548</name>
</gene>
<dbReference type="EMBL" id="CAJNDS010000755">
    <property type="protein sequence ID" value="CAE7231969.1"/>
    <property type="molecule type" value="Genomic_DNA"/>
</dbReference>
<evidence type="ECO:0000313" key="3">
    <source>
        <dbReference type="Proteomes" id="UP000604046"/>
    </source>
</evidence>
<dbReference type="Proteomes" id="UP000604046">
    <property type="component" value="Unassembled WGS sequence"/>
</dbReference>
<reference evidence="2" key="1">
    <citation type="submission" date="2021-02" db="EMBL/GenBank/DDBJ databases">
        <authorList>
            <person name="Dougan E. K."/>
            <person name="Rhodes N."/>
            <person name="Thang M."/>
            <person name="Chan C."/>
        </authorList>
    </citation>
    <scope>NUCLEOTIDE SEQUENCE</scope>
</reference>
<organism evidence="2 3">
    <name type="scientific">Symbiodinium natans</name>
    <dbReference type="NCBI Taxonomy" id="878477"/>
    <lineage>
        <taxon>Eukaryota</taxon>
        <taxon>Sar</taxon>
        <taxon>Alveolata</taxon>
        <taxon>Dinophyceae</taxon>
        <taxon>Suessiales</taxon>
        <taxon>Symbiodiniaceae</taxon>
        <taxon>Symbiodinium</taxon>
    </lineage>
</organism>
<dbReference type="AlphaFoldDB" id="A0A812KLP9"/>
<keyword evidence="3" id="KW-1185">Reference proteome</keyword>
<protein>
    <submittedName>
        <fullName evidence="2">Uncharacterized protein</fullName>
    </submittedName>
</protein>
<evidence type="ECO:0000313" key="2">
    <source>
        <dbReference type="EMBL" id="CAE7231969.1"/>
    </source>
</evidence>
<evidence type="ECO:0000256" key="1">
    <source>
        <dbReference type="SAM" id="MobiDB-lite"/>
    </source>
</evidence>
<name>A0A812KLP9_9DINO</name>
<feature type="region of interest" description="Disordered" evidence="1">
    <location>
        <begin position="215"/>
        <end position="242"/>
    </location>
</feature>